<dbReference type="FunFam" id="3.50.40.10:FF:000001">
    <property type="entry name" value="Phenylalanine--tRNA ligase beta subunit"/>
    <property type="match status" value="1"/>
</dbReference>
<dbReference type="SMART" id="SM00874">
    <property type="entry name" value="B5"/>
    <property type="match status" value="1"/>
</dbReference>
<dbReference type="CDD" id="cd02796">
    <property type="entry name" value="tRNA_bind_bactPheRS"/>
    <property type="match status" value="1"/>
</dbReference>
<dbReference type="InterPro" id="IPR020825">
    <property type="entry name" value="Phe-tRNA_synthase-like_B3/B4"/>
</dbReference>
<evidence type="ECO:0000256" key="16">
    <source>
        <dbReference type="PROSITE-ProRule" id="PRU00209"/>
    </source>
</evidence>
<dbReference type="SUPFAM" id="SSF46955">
    <property type="entry name" value="Putative DNA-binding domain"/>
    <property type="match status" value="1"/>
</dbReference>
<evidence type="ECO:0000256" key="9">
    <source>
        <dbReference type="ARBA" id="ARBA00022840"/>
    </source>
</evidence>
<dbReference type="EC" id="6.1.1.20" evidence="15"/>
<dbReference type="SMART" id="SM00896">
    <property type="entry name" value="FDX-ACB"/>
    <property type="match status" value="1"/>
</dbReference>
<dbReference type="InterPro" id="IPR045864">
    <property type="entry name" value="aa-tRNA-synth_II/BPL/LPL"/>
</dbReference>
<dbReference type="Gene3D" id="3.30.70.380">
    <property type="entry name" value="Ferrodoxin-fold anticodon-binding domain"/>
    <property type="match status" value="1"/>
</dbReference>
<protein>
    <recommendedName>
        <fullName evidence="15">Phenylalanine--tRNA ligase beta subunit</fullName>
        <ecNumber evidence="15">6.1.1.20</ecNumber>
    </recommendedName>
    <alternativeName>
        <fullName evidence="15">Phenylalanyl-tRNA synthetase beta subunit</fullName>
        <shortName evidence="15">PheRS</shortName>
    </alternativeName>
</protein>
<dbReference type="AlphaFoldDB" id="A0A1G2BYL6"/>
<accession>A0A1G2BYL6</accession>
<dbReference type="InterPro" id="IPR005146">
    <property type="entry name" value="B3/B4_tRNA-bd"/>
</dbReference>
<dbReference type="GO" id="GO:0005524">
    <property type="term" value="F:ATP binding"/>
    <property type="evidence" value="ECO:0007669"/>
    <property type="project" value="UniProtKB-UniRule"/>
</dbReference>
<comment type="similarity">
    <text evidence="2 15">Belongs to the phenylalanyl-tRNA synthetase beta subunit family. Type 1 subfamily.</text>
</comment>
<evidence type="ECO:0000313" key="20">
    <source>
        <dbReference type="EMBL" id="OGY93450.1"/>
    </source>
</evidence>
<gene>
    <name evidence="15" type="primary">pheT</name>
    <name evidence="20" type="ORF">A2406_00870</name>
</gene>
<dbReference type="GO" id="GO:0000049">
    <property type="term" value="F:tRNA binding"/>
    <property type="evidence" value="ECO:0007669"/>
    <property type="project" value="UniProtKB-UniRule"/>
</dbReference>
<dbReference type="SMART" id="SM00873">
    <property type="entry name" value="B3_4"/>
    <property type="match status" value="1"/>
</dbReference>
<evidence type="ECO:0000259" key="19">
    <source>
        <dbReference type="PROSITE" id="PS51483"/>
    </source>
</evidence>
<dbReference type="PROSITE" id="PS50886">
    <property type="entry name" value="TRBD"/>
    <property type="match status" value="1"/>
</dbReference>
<evidence type="ECO:0000256" key="8">
    <source>
        <dbReference type="ARBA" id="ARBA00022741"/>
    </source>
</evidence>
<dbReference type="SUPFAM" id="SSF56037">
    <property type="entry name" value="PheT/TilS domain"/>
    <property type="match status" value="1"/>
</dbReference>
<keyword evidence="8 15" id="KW-0547">Nucleotide-binding</keyword>
<feature type="domain" description="TRNA-binding" evidence="17">
    <location>
        <begin position="41"/>
        <end position="160"/>
    </location>
</feature>
<dbReference type="SUPFAM" id="SSF54991">
    <property type="entry name" value="Anticodon-binding domain of PheRS"/>
    <property type="match status" value="1"/>
</dbReference>
<dbReference type="InterPro" id="IPR005121">
    <property type="entry name" value="Fdx_antiC-bd"/>
</dbReference>
<proteinExistence type="inferred from homology"/>
<feature type="binding site" evidence="15">
    <location>
        <position position="470"/>
    </location>
    <ligand>
        <name>Mg(2+)</name>
        <dbReference type="ChEBI" id="CHEBI:18420"/>
        <note>shared with alpha subunit</note>
    </ligand>
</feature>
<dbReference type="GO" id="GO:0009328">
    <property type="term" value="C:phenylalanine-tRNA ligase complex"/>
    <property type="evidence" value="ECO:0007669"/>
    <property type="project" value="TreeGrafter"/>
</dbReference>
<dbReference type="Pfam" id="PF03483">
    <property type="entry name" value="B3_4"/>
    <property type="match status" value="1"/>
</dbReference>
<dbReference type="Pfam" id="PF03147">
    <property type="entry name" value="FDX-ACB"/>
    <property type="match status" value="1"/>
</dbReference>
<dbReference type="Gene3D" id="3.50.40.10">
    <property type="entry name" value="Phenylalanyl-trna Synthetase, Chain B, domain 3"/>
    <property type="match status" value="1"/>
</dbReference>
<evidence type="ECO:0000259" key="18">
    <source>
        <dbReference type="PROSITE" id="PS51447"/>
    </source>
</evidence>
<dbReference type="Gene3D" id="3.30.56.10">
    <property type="match status" value="2"/>
</dbReference>
<evidence type="ECO:0000313" key="21">
    <source>
        <dbReference type="Proteomes" id="UP000177626"/>
    </source>
</evidence>
<evidence type="ECO:0000256" key="13">
    <source>
        <dbReference type="ARBA" id="ARBA00023146"/>
    </source>
</evidence>
<dbReference type="InterPro" id="IPR002547">
    <property type="entry name" value="tRNA-bd_dom"/>
</dbReference>
<dbReference type="InterPro" id="IPR009061">
    <property type="entry name" value="DNA-bd_dom_put_sf"/>
</dbReference>
<dbReference type="Proteomes" id="UP000177626">
    <property type="component" value="Unassembled WGS sequence"/>
</dbReference>
<comment type="subunit">
    <text evidence="3 15">Tetramer of two alpha and two beta subunits.</text>
</comment>
<keyword evidence="13 15" id="KW-0030">Aminoacyl-tRNA synthetase</keyword>
<keyword evidence="7 15" id="KW-0479">Metal-binding</keyword>
<dbReference type="Pfam" id="PF17759">
    <property type="entry name" value="tRNA_synthFbeta"/>
    <property type="match status" value="1"/>
</dbReference>
<dbReference type="InterPro" id="IPR045060">
    <property type="entry name" value="Phe-tRNA-ligase_IIc_bsu"/>
</dbReference>
<keyword evidence="9 15" id="KW-0067">ATP-binding</keyword>
<feature type="binding site" evidence="15">
    <location>
        <position position="480"/>
    </location>
    <ligand>
        <name>Mg(2+)</name>
        <dbReference type="ChEBI" id="CHEBI:18420"/>
        <note>shared with alpha subunit</note>
    </ligand>
</feature>
<comment type="cofactor">
    <cofactor evidence="15">
        <name>Mg(2+)</name>
        <dbReference type="ChEBI" id="CHEBI:18420"/>
    </cofactor>
    <text evidence="15">Binds 2 magnesium ions per tetramer.</text>
</comment>
<keyword evidence="5 16" id="KW-0820">tRNA-binding</keyword>
<keyword evidence="6 15" id="KW-0436">Ligase</keyword>
<dbReference type="HAMAP" id="MF_00283">
    <property type="entry name" value="Phe_tRNA_synth_beta1"/>
    <property type="match status" value="1"/>
</dbReference>
<dbReference type="Gene3D" id="3.30.930.10">
    <property type="entry name" value="Bira Bifunctional Protein, Domain 2"/>
    <property type="match status" value="1"/>
</dbReference>
<evidence type="ECO:0000256" key="3">
    <source>
        <dbReference type="ARBA" id="ARBA00011209"/>
    </source>
</evidence>
<feature type="binding site" evidence="15">
    <location>
        <position position="479"/>
    </location>
    <ligand>
        <name>Mg(2+)</name>
        <dbReference type="ChEBI" id="CHEBI:18420"/>
        <note>shared with alpha subunit</note>
    </ligand>
</feature>
<comment type="subcellular location">
    <subcellularLocation>
        <location evidence="1 15">Cytoplasm</location>
    </subcellularLocation>
</comment>
<dbReference type="Pfam" id="PF03484">
    <property type="entry name" value="B5"/>
    <property type="match status" value="1"/>
</dbReference>
<comment type="caution">
    <text evidence="20">The sequence shown here is derived from an EMBL/GenBank/DDBJ whole genome shotgun (WGS) entry which is preliminary data.</text>
</comment>
<feature type="domain" description="B5" evidence="19">
    <location>
        <begin position="415"/>
        <end position="492"/>
    </location>
</feature>
<dbReference type="GO" id="GO:0006432">
    <property type="term" value="P:phenylalanyl-tRNA aminoacylation"/>
    <property type="evidence" value="ECO:0007669"/>
    <property type="project" value="UniProtKB-UniRule"/>
</dbReference>
<evidence type="ECO:0000256" key="11">
    <source>
        <dbReference type="ARBA" id="ARBA00022884"/>
    </source>
</evidence>
<dbReference type="InterPro" id="IPR012340">
    <property type="entry name" value="NA-bd_OB-fold"/>
</dbReference>
<name>A0A1G2BYL6_9BACT</name>
<dbReference type="PANTHER" id="PTHR10947:SF0">
    <property type="entry name" value="PHENYLALANINE--TRNA LIGASE BETA SUBUNIT"/>
    <property type="match status" value="1"/>
</dbReference>
<evidence type="ECO:0000256" key="6">
    <source>
        <dbReference type="ARBA" id="ARBA00022598"/>
    </source>
</evidence>
<dbReference type="InterPro" id="IPR033714">
    <property type="entry name" value="tRNA_bind_bactPheRS"/>
</dbReference>
<dbReference type="GO" id="GO:0004826">
    <property type="term" value="F:phenylalanine-tRNA ligase activity"/>
    <property type="evidence" value="ECO:0007669"/>
    <property type="project" value="UniProtKB-UniRule"/>
</dbReference>
<dbReference type="InterPro" id="IPR004532">
    <property type="entry name" value="Phe-tRNA-ligase_IIc_bsu_bact"/>
</dbReference>
<dbReference type="SUPFAM" id="SSF50249">
    <property type="entry name" value="Nucleic acid-binding proteins"/>
    <property type="match status" value="1"/>
</dbReference>
<dbReference type="PROSITE" id="PS51483">
    <property type="entry name" value="B5"/>
    <property type="match status" value="1"/>
</dbReference>
<evidence type="ECO:0000256" key="4">
    <source>
        <dbReference type="ARBA" id="ARBA00022490"/>
    </source>
</evidence>
<evidence type="ECO:0000256" key="2">
    <source>
        <dbReference type="ARBA" id="ARBA00008653"/>
    </source>
</evidence>
<evidence type="ECO:0000256" key="10">
    <source>
        <dbReference type="ARBA" id="ARBA00022842"/>
    </source>
</evidence>
<keyword evidence="11 16" id="KW-0694">RNA-binding</keyword>
<dbReference type="PROSITE" id="PS51447">
    <property type="entry name" value="FDX_ACB"/>
    <property type="match status" value="1"/>
</dbReference>
<evidence type="ECO:0000256" key="7">
    <source>
        <dbReference type="ARBA" id="ARBA00022723"/>
    </source>
</evidence>
<evidence type="ECO:0000256" key="5">
    <source>
        <dbReference type="ARBA" id="ARBA00022555"/>
    </source>
</evidence>
<dbReference type="SUPFAM" id="SSF55681">
    <property type="entry name" value="Class II aaRS and biotin synthetases"/>
    <property type="match status" value="1"/>
</dbReference>
<reference evidence="20 21" key="1">
    <citation type="journal article" date="2016" name="Nat. Commun.">
        <title>Thousands of microbial genomes shed light on interconnected biogeochemical processes in an aquifer system.</title>
        <authorList>
            <person name="Anantharaman K."/>
            <person name="Brown C.T."/>
            <person name="Hug L.A."/>
            <person name="Sharon I."/>
            <person name="Castelle C.J."/>
            <person name="Probst A.J."/>
            <person name="Thomas B.C."/>
            <person name="Singh A."/>
            <person name="Wilkins M.J."/>
            <person name="Karaoz U."/>
            <person name="Brodie E.L."/>
            <person name="Williams K.H."/>
            <person name="Hubbard S.S."/>
            <person name="Banfield J.F."/>
        </authorList>
    </citation>
    <scope>NUCLEOTIDE SEQUENCE [LARGE SCALE GENOMIC DNA]</scope>
</reference>
<feature type="binding site" evidence="15">
    <location>
        <position position="476"/>
    </location>
    <ligand>
        <name>Mg(2+)</name>
        <dbReference type="ChEBI" id="CHEBI:18420"/>
        <note>shared with alpha subunit</note>
    </ligand>
</feature>
<feature type="domain" description="FDX-ACB" evidence="18">
    <location>
        <begin position="717"/>
        <end position="809"/>
    </location>
</feature>
<dbReference type="Gene3D" id="2.40.50.140">
    <property type="entry name" value="Nucleic acid-binding proteins"/>
    <property type="match status" value="1"/>
</dbReference>
<dbReference type="InterPro" id="IPR041616">
    <property type="entry name" value="PheRS_beta_core"/>
</dbReference>
<dbReference type="NCBIfam" id="TIGR00472">
    <property type="entry name" value="pheT_bact"/>
    <property type="match status" value="1"/>
</dbReference>
<organism evidence="20 21">
    <name type="scientific">Candidatus Komeilibacteria bacterium RIFOXYC1_FULL_37_11</name>
    <dbReference type="NCBI Taxonomy" id="1798555"/>
    <lineage>
        <taxon>Bacteria</taxon>
        <taxon>Candidatus Komeiliibacteriota</taxon>
    </lineage>
</organism>
<dbReference type="EMBL" id="MHKQ01000022">
    <property type="protein sequence ID" value="OGY93450.1"/>
    <property type="molecule type" value="Genomic_DNA"/>
</dbReference>
<dbReference type="PANTHER" id="PTHR10947">
    <property type="entry name" value="PHENYLALANYL-TRNA SYNTHETASE BETA CHAIN AND LEUCINE-RICH REPEAT-CONTAINING PROTEIN 47"/>
    <property type="match status" value="1"/>
</dbReference>
<keyword evidence="12 15" id="KW-0648">Protein biosynthesis</keyword>
<keyword evidence="10 15" id="KW-0460">Magnesium</keyword>
<comment type="catalytic activity">
    <reaction evidence="14 15">
        <text>tRNA(Phe) + L-phenylalanine + ATP = L-phenylalanyl-tRNA(Phe) + AMP + diphosphate + H(+)</text>
        <dbReference type="Rhea" id="RHEA:19413"/>
        <dbReference type="Rhea" id="RHEA-COMP:9668"/>
        <dbReference type="Rhea" id="RHEA-COMP:9699"/>
        <dbReference type="ChEBI" id="CHEBI:15378"/>
        <dbReference type="ChEBI" id="CHEBI:30616"/>
        <dbReference type="ChEBI" id="CHEBI:33019"/>
        <dbReference type="ChEBI" id="CHEBI:58095"/>
        <dbReference type="ChEBI" id="CHEBI:78442"/>
        <dbReference type="ChEBI" id="CHEBI:78531"/>
        <dbReference type="ChEBI" id="CHEBI:456215"/>
        <dbReference type="EC" id="6.1.1.20"/>
    </reaction>
</comment>
<evidence type="ECO:0000259" key="17">
    <source>
        <dbReference type="PROSITE" id="PS50886"/>
    </source>
</evidence>
<sequence length="809" mass="91520">MYLSLDWVKDWIKLPKDLSAKQLALDFTMAIVEVEEVVDRAANLQDIVVGRINEIAKHPDADRLQVCQVDIGEKIEQIVCGGINLSKGMLVAVAKPGSRVKWHGEGELITLAKTKIRGVESSGMISASEEIGLGSLFPQKSDKEILDLSGFKVKVGQNLAEALGLNDIIIDIDNKSINHRPDLWGQYGLARELAAIYKLKLKEYGTFDLKGQSEVKLKVTVEDKDNCFRYLGLAIKNVKVEDSPWWLKKRLEAVGIRPINNLVDVTNYVMYELGQPMHVFDAKQIEDSHIIVKQANKGDKFVTLDGENRKLPDGSLMICDSKKYVALAGIMGGQNSEIGTDTTEIILESANFKATNIRRTAIGVGLRSESSARFEKSLDPVLAETAIRRATQLVLELCPEAYVASNLVDVDNNPFKPITLEVPEQLINNRFGVTIPTAEIKDILQRLKFDLKYKAKIFTIGVPSFRATKDISIPEDIVEEVARIYGYDNINFQLPKVTISSLQASEEHAAARDIKTWLSLSQEYCEVYNYPFTNQSWAKKIGLDLNNHLKVKNALSPEQAYLNISLLPNLLARAEENIRWFGEFRIYELERVFEKTNKSIYHTDNTRKKFLPKQDKYLAGVEVSKKNPPELFLATKGLLEALMEHLNIEVSFEPIRLEYGTVVYNIRYHDTDLGYFGLLDKSLFDSGDVKVNVAFWQINFTLLLKYINKAKRYIPLAKFPAVYRDMAVVVDANLLWADLQAEVTKVSTLIRHLEPFDIFSGTGIKDGKKSVAFHLEFRSHDRTLLTEDVDKLMEQILEVLKKKFKAILR</sequence>
<dbReference type="InterPro" id="IPR036690">
    <property type="entry name" value="Fdx_antiC-bd_sf"/>
</dbReference>
<keyword evidence="4 15" id="KW-0963">Cytoplasm</keyword>
<dbReference type="InterPro" id="IPR005147">
    <property type="entry name" value="tRNA_synthase_B5-dom"/>
</dbReference>
<evidence type="ECO:0000256" key="15">
    <source>
        <dbReference type="HAMAP-Rule" id="MF_00283"/>
    </source>
</evidence>
<evidence type="ECO:0000256" key="12">
    <source>
        <dbReference type="ARBA" id="ARBA00022917"/>
    </source>
</evidence>
<dbReference type="GO" id="GO:0000287">
    <property type="term" value="F:magnesium ion binding"/>
    <property type="evidence" value="ECO:0007669"/>
    <property type="project" value="UniProtKB-UniRule"/>
</dbReference>
<evidence type="ECO:0000256" key="14">
    <source>
        <dbReference type="ARBA" id="ARBA00049255"/>
    </source>
</evidence>
<evidence type="ECO:0000256" key="1">
    <source>
        <dbReference type="ARBA" id="ARBA00004496"/>
    </source>
</evidence>
<dbReference type="Pfam" id="PF01588">
    <property type="entry name" value="tRNA_bind"/>
    <property type="match status" value="1"/>
</dbReference>